<evidence type="ECO:0000313" key="2">
    <source>
        <dbReference type="Proteomes" id="UP000041254"/>
    </source>
</evidence>
<dbReference type="VEuPathDB" id="CryptoDB:Vbra_5505"/>
<proteinExistence type="predicted"/>
<accession>A0A0G4EZ06</accession>
<evidence type="ECO:0000313" key="1">
    <source>
        <dbReference type="EMBL" id="CEM04423.1"/>
    </source>
</evidence>
<dbReference type="Proteomes" id="UP000041254">
    <property type="component" value="Unassembled WGS sequence"/>
</dbReference>
<protein>
    <recommendedName>
        <fullName evidence="3">C3H1-type domain-containing protein</fullName>
    </recommendedName>
</protein>
<dbReference type="EMBL" id="CDMY01000351">
    <property type="protein sequence ID" value="CEM04423.1"/>
    <property type="molecule type" value="Genomic_DNA"/>
</dbReference>
<sequence>MAHTEEEIYFHPLTYKTRVCPSRSCSRKHCPFIHGFAEERRDMRYLMRFEAFDDAGLPYPPMATLTIHTDGTTMLQLSATPAHPPLLDLVQQQQHRHITTHNKAPVVVGDTGGAPDEGDEMGTTGECVSTTTASSTQSTIPPPPVLLPAGVMAPHPGLASVFPDDPQVSCQLAALFMAWDGMVDMGN</sequence>
<dbReference type="AlphaFoldDB" id="A0A0G4EZ06"/>
<dbReference type="PhylomeDB" id="A0A0G4EZ06"/>
<name>A0A0G4EZ06_VITBC</name>
<dbReference type="InParanoid" id="A0A0G4EZ06"/>
<gene>
    <name evidence="1" type="ORF">Vbra_5505</name>
</gene>
<keyword evidence="2" id="KW-1185">Reference proteome</keyword>
<evidence type="ECO:0008006" key="3">
    <source>
        <dbReference type="Google" id="ProtNLM"/>
    </source>
</evidence>
<organism evidence="1 2">
    <name type="scientific">Vitrella brassicaformis (strain CCMP3155)</name>
    <dbReference type="NCBI Taxonomy" id="1169540"/>
    <lineage>
        <taxon>Eukaryota</taxon>
        <taxon>Sar</taxon>
        <taxon>Alveolata</taxon>
        <taxon>Colpodellida</taxon>
        <taxon>Vitrellaceae</taxon>
        <taxon>Vitrella</taxon>
    </lineage>
</organism>
<reference evidence="1 2" key="1">
    <citation type="submission" date="2014-11" db="EMBL/GenBank/DDBJ databases">
        <authorList>
            <person name="Zhu J."/>
            <person name="Qi W."/>
            <person name="Song R."/>
        </authorList>
    </citation>
    <scope>NUCLEOTIDE SEQUENCE [LARGE SCALE GENOMIC DNA]</scope>
</reference>